<name>A0A9R1UZQ6_LACSA</name>
<dbReference type="EMBL" id="NBSK02000007">
    <property type="protein sequence ID" value="KAJ0196528.1"/>
    <property type="molecule type" value="Genomic_DNA"/>
</dbReference>
<dbReference type="Proteomes" id="UP000235145">
    <property type="component" value="Unassembled WGS sequence"/>
</dbReference>
<proteinExistence type="predicted"/>
<dbReference type="AlphaFoldDB" id="A0A9R1UZQ6"/>
<evidence type="ECO:0000313" key="2">
    <source>
        <dbReference type="EMBL" id="KAJ0196528.1"/>
    </source>
</evidence>
<reference evidence="2 3" key="1">
    <citation type="journal article" date="2017" name="Nat. Commun.">
        <title>Genome assembly with in vitro proximity ligation data and whole-genome triplication in lettuce.</title>
        <authorList>
            <person name="Reyes-Chin-Wo S."/>
            <person name="Wang Z."/>
            <person name="Yang X."/>
            <person name="Kozik A."/>
            <person name="Arikit S."/>
            <person name="Song C."/>
            <person name="Xia L."/>
            <person name="Froenicke L."/>
            <person name="Lavelle D.O."/>
            <person name="Truco M.J."/>
            <person name="Xia R."/>
            <person name="Zhu S."/>
            <person name="Xu C."/>
            <person name="Xu H."/>
            <person name="Xu X."/>
            <person name="Cox K."/>
            <person name="Korf I."/>
            <person name="Meyers B.C."/>
            <person name="Michelmore R.W."/>
        </authorList>
    </citation>
    <scope>NUCLEOTIDE SEQUENCE [LARGE SCALE GENOMIC DNA]</scope>
    <source>
        <strain evidence="3">cv. Salinas</strain>
        <tissue evidence="2">Seedlings</tissue>
    </source>
</reference>
<evidence type="ECO:0000256" key="1">
    <source>
        <dbReference type="SAM" id="MobiDB-lite"/>
    </source>
</evidence>
<evidence type="ECO:0000313" key="3">
    <source>
        <dbReference type="Proteomes" id="UP000235145"/>
    </source>
</evidence>
<protein>
    <submittedName>
        <fullName evidence="2">Uncharacterized protein</fullName>
    </submittedName>
</protein>
<keyword evidence="3" id="KW-1185">Reference proteome</keyword>
<feature type="region of interest" description="Disordered" evidence="1">
    <location>
        <begin position="81"/>
        <end position="109"/>
    </location>
</feature>
<organism evidence="2 3">
    <name type="scientific">Lactuca sativa</name>
    <name type="common">Garden lettuce</name>
    <dbReference type="NCBI Taxonomy" id="4236"/>
    <lineage>
        <taxon>Eukaryota</taxon>
        <taxon>Viridiplantae</taxon>
        <taxon>Streptophyta</taxon>
        <taxon>Embryophyta</taxon>
        <taxon>Tracheophyta</taxon>
        <taxon>Spermatophyta</taxon>
        <taxon>Magnoliopsida</taxon>
        <taxon>eudicotyledons</taxon>
        <taxon>Gunneridae</taxon>
        <taxon>Pentapetalae</taxon>
        <taxon>asterids</taxon>
        <taxon>campanulids</taxon>
        <taxon>Asterales</taxon>
        <taxon>Asteraceae</taxon>
        <taxon>Cichorioideae</taxon>
        <taxon>Cichorieae</taxon>
        <taxon>Lactucinae</taxon>
        <taxon>Lactuca</taxon>
    </lineage>
</organism>
<feature type="compositionally biased region" description="Basic residues" evidence="1">
    <location>
        <begin position="81"/>
        <end position="91"/>
    </location>
</feature>
<feature type="compositionally biased region" description="Low complexity" evidence="1">
    <location>
        <begin position="99"/>
        <end position="109"/>
    </location>
</feature>
<gene>
    <name evidence="2" type="ORF">LSAT_V11C700382840</name>
</gene>
<accession>A0A9R1UZQ6</accession>
<sequence length="109" mass="13062">MIIMIECWNTLVRNGNWEDCNCNDNEVRKWSLDLQMLHNLMRHYRWELIKIPTLRKLLKVTTRKFEKGKILQWNISVTPRIRKTRKGKKSPKSKESTRRVQGGTRRVGA</sequence>
<comment type="caution">
    <text evidence="2">The sequence shown here is derived from an EMBL/GenBank/DDBJ whole genome shotgun (WGS) entry which is preliminary data.</text>
</comment>